<feature type="coiled-coil region" evidence="9">
    <location>
        <begin position="383"/>
        <end position="431"/>
    </location>
</feature>
<dbReference type="GO" id="GO:0005929">
    <property type="term" value="C:cilium"/>
    <property type="evidence" value="ECO:0007669"/>
    <property type="project" value="UniProtKB-SubCell"/>
</dbReference>
<evidence type="ECO:0000256" key="3">
    <source>
        <dbReference type="ARBA" id="ARBA00022490"/>
    </source>
</evidence>
<evidence type="ECO:0000256" key="5">
    <source>
        <dbReference type="ARBA" id="ARBA00022737"/>
    </source>
</evidence>
<evidence type="ECO:0000256" key="7">
    <source>
        <dbReference type="ARBA" id="ARBA00023212"/>
    </source>
</evidence>
<feature type="coiled-coil region" evidence="9">
    <location>
        <begin position="195"/>
        <end position="229"/>
    </location>
</feature>
<comment type="caution">
    <text evidence="11">The sequence shown here is derived from an EMBL/GenBank/DDBJ whole genome shotgun (WGS) entry which is preliminary data.</text>
</comment>
<accession>A0AAE0GX48</accession>
<organism evidence="11 12">
    <name type="scientific">Cymbomonas tetramitiformis</name>
    <dbReference type="NCBI Taxonomy" id="36881"/>
    <lineage>
        <taxon>Eukaryota</taxon>
        <taxon>Viridiplantae</taxon>
        <taxon>Chlorophyta</taxon>
        <taxon>Pyramimonadophyceae</taxon>
        <taxon>Pyramimonadales</taxon>
        <taxon>Pyramimonadaceae</taxon>
        <taxon>Cymbomonas</taxon>
    </lineage>
</organism>
<feature type="coiled-coil region" evidence="9">
    <location>
        <begin position="623"/>
        <end position="650"/>
    </location>
</feature>
<keyword evidence="4" id="KW-0853">WD repeat</keyword>
<feature type="region of interest" description="Disordered" evidence="10">
    <location>
        <begin position="327"/>
        <end position="357"/>
    </location>
</feature>
<reference evidence="11 12" key="1">
    <citation type="journal article" date="2015" name="Genome Biol. Evol.">
        <title>Comparative Genomics of a Bacterivorous Green Alga Reveals Evolutionary Causalities and Consequences of Phago-Mixotrophic Mode of Nutrition.</title>
        <authorList>
            <person name="Burns J.A."/>
            <person name="Paasch A."/>
            <person name="Narechania A."/>
            <person name="Kim E."/>
        </authorList>
    </citation>
    <scope>NUCLEOTIDE SEQUENCE [LARGE SCALE GENOMIC DNA]</scope>
    <source>
        <strain evidence="11 12">PLY_AMNH</strain>
    </source>
</reference>
<dbReference type="PANTHER" id="PTHR14885">
    <property type="entry name" value="CILIA- AND FLAGELLA-ASSOCIATED PROTEIN 43-RELATED"/>
    <property type="match status" value="1"/>
</dbReference>
<keyword evidence="3" id="KW-0963">Cytoplasm</keyword>
<sequence length="656" mass="76074">MPSRGVYAPEGEQFLEERVYAPPEERMDLNQRFLALRDVKKQMIKDIERSNERILEINTQLGLSEGVFSPHVLPDEYPEKREEISKEQLAEFEVELARRDVEAKQGKGGLGGFGGGGGKDKDKEKTQEEDAAGVEDGKDESKVKGKKGSAPAGAKEKGGEDTRVAVLNSVPLSQLEELEKKILHRTLEYERAKLLRRQDEAIDTFDEAVADLRREKFRLEADLKSADMKRLVLYQEYMLLKESEKRDNTLKQRLDSKLAERTDILSKISECQEKLEMKKDEVEKLMEKKKQIMAEFDHLVEDANTFREALLKIFNRKIKRIKKKVKDNDDEEYDSEDEDDEDEDDEDFDDEEEEEVCPPGCDQALYEKVCDLREKRLDQEDVISEFQKSIDAFKKEKDALAKKQKTIEAALKQIDKEITEFQKEKQNKLNAIDVVITLKMHQMEYLVDGKLPDDLTQGLVFSNGALRRLKARIKELIQEKAQLKRKQKELRREHIQLHRDKKTKEQRIAELEARAYDVQMLKFGQLIDLDVLDRMGTNRGAEDLKDALRKQEQQHAAELAEWNHKIEHARMELTELTKENTACLQAVADLTHTQKQLEGVLNNTQGSLFHDPMQQRRKEIQERDQLVQVVNKQAKDIESLKQEIQVLRMKGGQVYG</sequence>
<evidence type="ECO:0000256" key="4">
    <source>
        <dbReference type="ARBA" id="ARBA00022574"/>
    </source>
</evidence>
<keyword evidence="8" id="KW-0966">Cell projection</keyword>
<feature type="coiled-coil region" evidence="9">
    <location>
        <begin position="541"/>
        <end position="579"/>
    </location>
</feature>
<dbReference type="PANTHER" id="PTHR14885:SF3">
    <property type="entry name" value="CILIA- AND FLAGELLA-ASSOCIATED PROTEIN 44"/>
    <property type="match status" value="1"/>
</dbReference>
<dbReference type="Proteomes" id="UP001190700">
    <property type="component" value="Unassembled WGS sequence"/>
</dbReference>
<dbReference type="GO" id="GO:0005856">
    <property type="term" value="C:cytoskeleton"/>
    <property type="evidence" value="ECO:0007669"/>
    <property type="project" value="UniProtKB-SubCell"/>
</dbReference>
<evidence type="ECO:0000313" key="12">
    <source>
        <dbReference type="Proteomes" id="UP001190700"/>
    </source>
</evidence>
<feature type="compositionally biased region" description="Acidic residues" evidence="10">
    <location>
        <begin position="328"/>
        <end position="356"/>
    </location>
</feature>
<feature type="coiled-coil region" evidence="9">
    <location>
        <begin position="459"/>
        <end position="514"/>
    </location>
</feature>
<evidence type="ECO:0000256" key="8">
    <source>
        <dbReference type="ARBA" id="ARBA00023273"/>
    </source>
</evidence>
<feature type="coiled-coil region" evidence="9">
    <location>
        <begin position="268"/>
        <end position="302"/>
    </location>
</feature>
<dbReference type="EMBL" id="LGRX02001539">
    <property type="protein sequence ID" value="KAK3285967.1"/>
    <property type="molecule type" value="Genomic_DNA"/>
</dbReference>
<evidence type="ECO:0000313" key="11">
    <source>
        <dbReference type="EMBL" id="KAK3285967.1"/>
    </source>
</evidence>
<comment type="subcellular location">
    <subcellularLocation>
        <location evidence="1">Cell projection</location>
        <location evidence="1">Cilium</location>
    </subcellularLocation>
    <subcellularLocation>
        <location evidence="2">Cytoplasm</location>
        <location evidence="2">Cytoskeleton</location>
    </subcellularLocation>
</comment>
<proteinExistence type="predicted"/>
<name>A0AAE0GX48_9CHLO</name>
<evidence type="ECO:0000256" key="9">
    <source>
        <dbReference type="SAM" id="Coils"/>
    </source>
</evidence>
<keyword evidence="5" id="KW-0677">Repeat</keyword>
<dbReference type="Pfam" id="PF25828">
    <property type="entry name" value="CC_Cfap43"/>
    <property type="match status" value="1"/>
</dbReference>
<feature type="region of interest" description="Disordered" evidence="10">
    <location>
        <begin position="105"/>
        <end position="160"/>
    </location>
</feature>
<keyword evidence="7" id="KW-0206">Cytoskeleton</keyword>
<evidence type="ECO:0000256" key="10">
    <source>
        <dbReference type="SAM" id="MobiDB-lite"/>
    </source>
</evidence>
<keyword evidence="12" id="KW-1185">Reference proteome</keyword>
<keyword evidence="6 9" id="KW-0175">Coiled coil</keyword>
<evidence type="ECO:0000256" key="6">
    <source>
        <dbReference type="ARBA" id="ARBA00023054"/>
    </source>
</evidence>
<protein>
    <recommendedName>
        <fullName evidence="13">Flagellar associated protein</fullName>
    </recommendedName>
</protein>
<feature type="compositionally biased region" description="Basic and acidic residues" evidence="10">
    <location>
        <begin position="118"/>
        <end position="128"/>
    </location>
</feature>
<gene>
    <name evidence="11" type="ORF">CYMTET_6449</name>
</gene>
<evidence type="ECO:0008006" key="13">
    <source>
        <dbReference type="Google" id="ProtNLM"/>
    </source>
</evidence>
<feature type="compositionally biased region" description="Gly residues" evidence="10">
    <location>
        <begin position="106"/>
        <end position="117"/>
    </location>
</feature>
<evidence type="ECO:0000256" key="2">
    <source>
        <dbReference type="ARBA" id="ARBA00004245"/>
    </source>
</evidence>
<dbReference type="AlphaFoldDB" id="A0AAE0GX48"/>
<evidence type="ECO:0000256" key="1">
    <source>
        <dbReference type="ARBA" id="ARBA00004138"/>
    </source>
</evidence>